<dbReference type="Gene3D" id="3.30.420.10">
    <property type="entry name" value="Ribonuclease H-like superfamily/Ribonuclease H"/>
    <property type="match status" value="1"/>
</dbReference>
<gene>
    <name evidence="3" type="ORF">Cgig2_006863</name>
</gene>
<accession>A0A9Q1JVP3</accession>
<reference evidence="3" key="1">
    <citation type="submission" date="2022-04" db="EMBL/GenBank/DDBJ databases">
        <title>Carnegiea gigantea Genome sequencing and assembly v2.</title>
        <authorList>
            <person name="Copetti D."/>
            <person name="Sanderson M.J."/>
            <person name="Burquez A."/>
            <person name="Wojciechowski M.F."/>
        </authorList>
    </citation>
    <scope>NUCLEOTIDE SEQUENCE</scope>
    <source>
        <strain evidence="3">SGP5-SGP5p</strain>
        <tissue evidence="3">Aerial part</tissue>
    </source>
</reference>
<keyword evidence="4" id="KW-1185">Reference proteome</keyword>
<dbReference type="CDD" id="cd06222">
    <property type="entry name" value="RNase_H_like"/>
    <property type="match status" value="1"/>
</dbReference>
<dbReference type="InterPro" id="IPR002156">
    <property type="entry name" value="RNaseH_domain"/>
</dbReference>
<organism evidence="3 4">
    <name type="scientific">Carnegiea gigantea</name>
    <dbReference type="NCBI Taxonomy" id="171969"/>
    <lineage>
        <taxon>Eukaryota</taxon>
        <taxon>Viridiplantae</taxon>
        <taxon>Streptophyta</taxon>
        <taxon>Embryophyta</taxon>
        <taxon>Tracheophyta</taxon>
        <taxon>Spermatophyta</taxon>
        <taxon>Magnoliopsida</taxon>
        <taxon>eudicotyledons</taxon>
        <taxon>Gunneridae</taxon>
        <taxon>Pentapetalae</taxon>
        <taxon>Caryophyllales</taxon>
        <taxon>Cactineae</taxon>
        <taxon>Cactaceae</taxon>
        <taxon>Cactoideae</taxon>
        <taxon>Echinocereeae</taxon>
        <taxon>Carnegiea</taxon>
    </lineage>
</organism>
<dbReference type="Proteomes" id="UP001153076">
    <property type="component" value="Unassembled WGS sequence"/>
</dbReference>
<sequence length="380" mass="41920">MAKTFQFGATPSFRNPSLFVPSHCRVQLTIRSKWPTLSIMNWVAGKKTSFAASSIPAKSPPFSMFLCAALGPWTSSSATSLRMFTVRSAYFLARAIRKTQEPSSSSLSSSWKKIWTLNVPSRIKLFGWKLSAGALPTYSNLGCCQKNFNMSCSICGVLEDTSSHTFLQCLLIWNSRNCFIFGSPDRSSDRLASRAIAFIKGYHVAKLTPPSSNFQESLWRPPDSGLRKRNFDAGKLQEWGSGLGFVVRDSLGDIVLAGSKQEIGFHGVEVAEAEACLFGLKEALQVGLSSIIIKGDSLSVITKLRNKSSLHSVLEILCTIARFSFHTWSCVKKGWNRVAHKAAPLQPYDSTPRVWKEDMPTSLTDMASDGMSTYLNNTLI</sequence>
<evidence type="ECO:0000259" key="1">
    <source>
        <dbReference type="Pfam" id="PF13456"/>
    </source>
</evidence>
<evidence type="ECO:0008006" key="5">
    <source>
        <dbReference type="Google" id="ProtNLM"/>
    </source>
</evidence>
<dbReference type="InterPro" id="IPR044730">
    <property type="entry name" value="RNase_H-like_dom_plant"/>
</dbReference>
<evidence type="ECO:0000313" key="4">
    <source>
        <dbReference type="Proteomes" id="UP001153076"/>
    </source>
</evidence>
<dbReference type="InterPro" id="IPR026960">
    <property type="entry name" value="RVT-Znf"/>
</dbReference>
<dbReference type="EMBL" id="JAKOGI010000630">
    <property type="protein sequence ID" value="KAJ8432161.1"/>
    <property type="molecule type" value="Genomic_DNA"/>
</dbReference>
<dbReference type="AlphaFoldDB" id="A0A9Q1JVP3"/>
<comment type="caution">
    <text evidence="3">The sequence shown here is derived from an EMBL/GenBank/DDBJ whole genome shotgun (WGS) entry which is preliminary data.</text>
</comment>
<dbReference type="InterPro" id="IPR036397">
    <property type="entry name" value="RNaseH_sf"/>
</dbReference>
<dbReference type="PANTHER" id="PTHR47074:SF21">
    <property type="entry name" value="RNASE H TYPE-1 DOMAIN-CONTAINING PROTEIN"/>
    <property type="match status" value="1"/>
</dbReference>
<evidence type="ECO:0000259" key="2">
    <source>
        <dbReference type="Pfam" id="PF13966"/>
    </source>
</evidence>
<feature type="domain" description="Reverse transcriptase zinc-binding" evidence="2">
    <location>
        <begin position="84"/>
        <end position="170"/>
    </location>
</feature>
<feature type="domain" description="RNase H type-1" evidence="1">
    <location>
        <begin position="237"/>
        <end position="343"/>
    </location>
</feature>
<dbReference type="Pfam" id="PF13966">
    <property type="entry name" value="zf-RVT"/>
    <property type="match status" value="1"/>
</dbReference>
<dbReference type="PANTHER" id="PTHR47074">
    <property type="entry name" value="BNAC02G40300D PROTEIN"/>
    <property type="match status" value="1"/>
</dbReference>
<dbReference type="OrthoDB" id="1001318at2759"/>
<protein>
    <recommendedName>
        <fullName evidence="5">RNase H type-1 domain-containing protein</fullName>
    </recommendedName>
</protein>
<evidence type="ECO:0000313" key="3">
    <source>
        <dbReference type="EMBL" id="KAJ8432161.1"/>
    </source>
</evidence>
<name>A0A9Q1JVP3_9CARY</name>
<dbReference type="InterPro" id="IPR012337">
    <property type="entry name" value="RNaseH-like_sf"/>
</dbReference>
<proteinExistence type="predicted"/>
<dbReference type="Pfam" id="PF13456">
    <property type="entry name" value="RVT_3"/>
    <property type="match status" value="1"/>
</dbReference>
<dbReference type="InterPro" id="IPR052929">
    <property type="entry name" value="RNase_H-like_EbsB-rel"/>
</dbReference>
<dbReference type="GO" id="GO:0004523">
    <property type="term" value="F:RNA-DNA hybrid ribonuclease activity"/>
    <property type="evidence" value="ECO:0007669"/>
    <property type="project" value="InterPro"/>
</dbReference>
<dbReference type="GO" id="GO:0003676">
    <property type="term" value="F:nucleic acid binding"/>
    <property type="evidence" value="ECO:0007669"/>
    <property type="project" value="InterPro"/>
</dbReference>
<dbReference type="SUPFAM" id="SSF53098">
    <property type="entry name" value="Ribonuclease H-like"/>
    <property type="match status" value="1"/>
</dbReference>